<comment type="caution">
    <text evidence="1">The sequence shown here is derived from an EMBL/GenBank/DDBJ whole genome shotgun (WGS) entry which is preliminary data.</text>
</comment>
<gene>
    <name evidence="1" type="ORF">HAX54_013235</name>
</gene>
<name>A0ABS8TMU2_DATST</name>
<dbReference type="EMBL" id="JACEIK010001791">
    <property type="protein sequence ID" value="MCD7472216.1"/>
    <property type="molecule type" value="Genomic_DNA"/>
</dbReference>
<dbReference type="Proteomes" id="UP000823775">
    <property type="component" value="Unassembled WGS sequence"/>
</dbReference>
<organism evidence="1 2">
    <name type="scientific">Datura stramonium</name>
    <name type="common">Jimsonweed</name>
    <name type="synonym">Common thornapple</name>
    <dbReference type="NCBI Taxonomy" id="4076"/>
    <lineage>
        <taxon>Eukaryota</taxon>
        <taxon>Viridiplantae</taxon>
        <taxon>Streptophyta</taxon>
        <taxon>Embryophyta</taxon>
        <taxon>Tracheophyta</taxon>
        <taxon>Spermatophyta</taxon>
        <taxon>Magnoliopsida</taxon>
        <taxon>eudicotyledons</taxon>
        <taxon>Gunneridae</taxon>
        <taxon>Pentapetalae</taxon>
        <taxon>asterids</taxon>
        <taxon>lamiids</taxon>
        <taxon>Solanales</taxon>
        <taxon>Solanaceae</taxon>
        <taxon>Solanoideae</taxon>
        <taxon>Datureae</taxon>
        <taxon>Datura</taxon>
    </lineage>
</organism>
<keyword evidence="2" id="KW-1185">Reference proteome</keyword>
<accession>A0ABS8TMU2</accession>
<protein>
    <submittedName>
        <fullName evidence="1">Uncharacterized protein</fullName>
    </submittedName>
</protein>
<evidence type="ECO:0000313" key="1">
    <source>
        <dbReference type="EMBL" id="MCD7472216.1"/>
    </source>
</evidence>
<sequence>MILFGQIASDKFYVPFITVFLNKFLDNKPNIFLLDEINIDDSDNFDASVDIDHDLDMDLELLTIHGLLEVEDALVGSSRTEKDCSQFDNDRVTLFLRLFRDKRIICDEEDELQEMIRVFAEWNHAVPDTR</sequence>
<evidence type="ECO:0000313" key="2">
    <source>
        <dbReference type="Proteomes" id="UP000823775"/>
    </source>
</evidence>
<reference evidence="1 2" key="1">
    <citation type="journal article" date="2021" name="BMC Genomics">
        <title>Datura genome reveals duplications of psychoactive alkaloid biosynthetic genes and high mutation rate following tissue culture.</title>
        <authorList>
            <person name="Rajewski A."/>
            <person name="Carter-House D."/>
            <person name="Stajich J."/>
            <person name="Litt A."/>
        </authorList>
    </citation>
    <scope>NUCLEOTIDE SEQUENCE [LARGE SCALE GENOMIC DNA]</scope>
    <source>
        <strain evidence="1">AR-01</strain>
    </source>
</reference>
<proteinExistence type="predicted"/>